<proteinExistence type="predicted"/>
<feature type="region of interest" description="Disordered" evidence="1">
    <location>
        <begin position="28"/>
        <end position="49"/>
    </location>
</feature>
<evidence type="ECO:0000313" key="3">
    <source>
        <dbReference type="Proteomes" id="UP000631535"/>
    </source>
</evidence>
<gene>
    <name evidence="2" type="ORF">GCM10012287_02790</name>
</gene>
<dbReference type="RefSeq" id="WP_189035170.1">
    <property type="nucleotide sequence ID" value="NZ_BMMP01000001.1"/>
</dbReference>
<dbReference type="Proteomes" id="UP000631535">
    <property type="component" value="Unassembled WGS sequence"/>
</dbReference>
<name>A0ABQ2LRE6_9ACTN</name>
<keyword evidence="3" id="KW-1185">Reference proteome</keyword>
<sequence length="49" mass="5122">MTDLILGFIASGVIAAGVHVLIAPKPIKDKEDPFDRPCSKGESHTGDCA</sequence>
<comment type="caution">
    <text evidence="2">The sequence shown here is derived from an EMBL/GenBank/DDBJ whole genome shotgun (WGS) entry which is preliminary data.</text>
</comment>
<accession>A0ABQ2LRE6</accession>
<evidence type="ECO:0000313" key="2">
    <source>
        <dbReference type="EMBL" id="GGO42283.1"/>
    </source>
</evidence>
<dbReference type="EMBL" id="BMMP01000001">
    <property type="protein sequence ID" value="GGO42283.1"/>
    <property type="molecule type" value="Genomic_DNA"/>
</dbReference>
<organism evidence="2 3">
    <name type="scientific">Streptomyces daqingensis</name>
    <dbReference type="NCBI Taxonomy" id="1472640"/>
    <lineage>
        <taxon>Bacteria</taxon>
        <taxon>Bacillati</taxon>
        <taxon>Actinomycetota</taxon>
        <taxon>Actinomycetes</taxon>
        <taxon>Kitasatosporales</taxon>
        <taxon>Streptomycetaceae</taxon>
        <taxon>Streptomyces</taxon>
    </lineage>
</organism>
<reference evidence="3" key="1">
    <citation type="journal article" date="2019" name="Int. J. Syst. Evol. Microbiol.">
        <title>The Global Catalogue of Microorganisms (GCM) 10K type strain sequencing project: providing services to taxonomists for standard genome sequencing and annotation.</title>
        <authorList>
            <consortium name="The Broad Institute Genomics Platform"/>
            <consortium name="The Broad Institute Genome Sequencing Center for Infectious Disease"/>
            <person name="Wu L."/>
            <person name="Ma J."/>
        </authorList>
    </citation>
    <scope>NUCLEOTIDE SEQUENCE [LARGE SCALE GENOMIC DNA]</scope>
    <source>
        <strain evidence="3">CGMCC 4.7178</strain>
    </source>
</reference>
<evidence type="ECO:0000256" key="1">
    <source>
        <dbReference type="SAM" id="MobiDB-lite"/>
    </source>
</evidence>
<protein>
    <submittedName>
        <fullName evidence="2">Uncharacterized protein</fullName>
    </submittedName>
</protein>